<dbReference type="Pfam" id="PF13193">
    <property type="entry name" value="AMP-binding_C"/>
    <property type="match status" value="1"/>
</dbReference>
<evidence type="ECO:0000313" key="10">
    <source>
        <dbReference type="EMBL" id="KHT63996.1"/>
    </source>
</evidence>
<dbReference type="InterPro" id="IPR006162">
    <property type="entry name" value="Ppantetheine_attach_site"/>
</dbReference>
<dbReference type="InterPro" id="IPR018201">
    <property type="entry name" value="Ketoacyl_synth_AS"/>
</dbReference>
<dbReference type="GO" id="GO:0071770">
    <property type="term" value="P:DIM/DIP cell wall layer assembly"/>
    <property type="evidence" value="ECO:0007669"/>
    <property type="project" value="TreeGrafter"/>
</dbReference>
<dbReference type="InterPro" id="IPR014031">
    <property type="entry name" value="Ketoacyl_synth_C"/>
</dbReference>
<dbReference type="CDD" id="cd05930">
    <property type="entry name" value="A_NRPS"/>
    <property type="match status" value="1"/>
</dbReference>
<comment type="pathway">
    <text evidence="2">Lipid metabolism; fatty acid biosynthesis.</text>
</comment>
<dbReference type="GO" id="GO:0044550">
    <property type="term" value="P:secondary metabolite biosynthetic process"/>
    <property type="evidence" value="ECO:0007669"/>
    <property type="project" value="UniProtKB-ARBA"/>
</dbReference>
<organism evidence="10 11">
    <name type="scientific">Photobacterium gaetbulicola</name>
    <dbReference type="NCBI Taxonomy" id="1295392"/>
    <lineage>
        <taxon>Bacteria</taxon>
        <taxon>Pseudomonadati</taxon>
        <taxon>Pseudomonadota</taxon>
        <taxon>Gammaproteobacteria</taxon>
        <taxon>Vibrionales</taxon>
        <taxon>Vibrionaceae</taxon>
        <taxon>Photobacterium</taxon>
    </lineage>
</organism>
<feature type="domain" description="Carrier" evidence="8">
    <location>
        <begin position="2569"/>
        <end position="2644"/>
    </location>
</feature>
<dbReference type="InterPro" id="IPR049490">
    <property type="entry name" value="C883_1060-like_KR_N"/>
</dbReference>
<dbReference type="Pfam" id="PF00698">
    <property type="entry name" value="Acyl_transf_1"/>
    <property type="match status" value="1"/>
</dbReference>
<dbReference type="Gene3D" id="3.40.47.10">
    <property type="match status" value="1"/>
</dbReference>
<dbReference type="InterPro" id="IPR010071">
    <property type="entry name" value="AA_adenyl_dom"/>
</dbReference>
<evidence type="ECO:0000256" key="4">
    <source>
        <dbReference type="ARBA" id="ARBA00022450"/>
    </source>
</evidence>
<dbReference type="InterPro" id="IPR036736">
    <property type="entry name" value="ACP-like_sf"/>
</dbReference>
<dbReference type="SMART" id="SM00823">
    <property type="entry name" value="PKS_PP"/>
    <property type="match status" value="2"/>
</dbReference>
<dbReference type="InterPro" id="IPR014043">
    <property type="entry name" value="Acyl_transferase_dom"/>
</dbReference>
<dbReference type="Pfam" id="PF00109">
    <property type="entry name" value="ketoacyl-synt"/>
    <property type="match status" value="1"/>
</dbReference>
<evidence type="ECO:0000256" key="3">
    <source>
        <dbReference type="ARBA" id="ARBA00006484"/>
    </source>
</evidence>
<dbReference type="GO" id="GO:0006633">
    <property type="term" value="P:fatty acid biosynthetic process"/>
    <property type="evidence" value="ECO:0007669"/>
    <property type="project" value="UniProtKB-UniPathway"/>
</dbReference>
<dbReference type="SUPFAM" id="SSF52151">
    <property type="entry name" value="FabD/lysophospholipase-like"/>
    <property type="match status" value="1"/>
</dbReference>
<dbReference type="GO" id="GO:0004312">
    <property type="term" value="F:fatty acid synthase activity"/>
    <property type="evidence" value="ECO:0007669"/>
    <property type="project" value="TreeGrafter"/>
</dbReference>
<dbReference type="GO" id="GO:0005886">
    <property type="term" value="C:plasma membrane"/>
    <property type="evidence" value="ECO:0007669"/>
    <property type="project" value="TreeGrafter"/>
</dbReference>
<dbReference type="PROSITE" id="PS00012">
    <property type="entry name" value="PHOSPHOPANTETHEINE"/>
    <property type="match status" value="1"/>
</dbReference>
<dbReference type="Gene3D" id="3.40.50.720">
    <property type="entry name" value="NAD(P)-binding Rossmann-like Domain"/>
    <property type="match status" value="1"/>
</dbReference>
<dbReference type="InterPro" id="IPR020806">
    <property type="entry name" value="PKS_PP-bd"/>
</dbReference>
<name>A0A0B9GZ19_9GAMM</name>
<dbReference type="SUPFAM" id="SSF51735">
    <property type="entry name" value="NAD(P)-binding Rossmann-fold domains"/>
    <property type="match status" value="2"/>
</dbReference>
<dbReference type="CDD" id="cd19531">
    <property type="entry name" value="LCL_NRPS-like"/>
    <property type="match status" value="1"/>
</dbReference>
<dbReference type="Pfam" id="PF00550">
    <property type="entry name" value="PP-binding"/>
    <property type="match status" value="2"/>
</dbReference>
<dbReference type="PROSITE" id="PS00455">
    <property type="entry name" value="AMP_BINDING"/>
    <property type="match status" value="1"/>
</dbReference>
<dbReference type="InterPro" id="IPR020845">
    <property type="entry name" value="AMP-binding_CS"/>
</dbReference>
<dbReference type="PROSITE" id="PS52004">
    <property type="entry name" value="KS3_2"/>
    <property type="match status" value="1"/>
</dbReference>
<dbReference type="SUPFAM" id="SSF52777">
    <property type="entry name" value="CoA-dependent acyltransferases"/>
    <property type="match status" value="2"/>
</dbReference>
<reference evidence="10 11" key="1">
    <citation type="submission" date="2014-12" db="EMBL/GenBank/DDBJ databases">
        <title>Genome sequencing of Photobacterium gaetbulicola AD005a.</title>
        <authorList>
            <person name="Adrian T.G.S."/>
            <person name="Chan K.G."/>
        </authorList>
    </citation>
    <scope>NUCLEOTIDE SEQUENCE [LARGE SCALE GENOMIC DNA]</scope>
    <source>
        <strain evidence="10 11">AD005a</strain>
    </source>
</reference>
<evidence type="ECO:0000256" key="5">
    <source>
        <dbReference type="ARBA" id="ARBA00022553"/>
    </source>
</evidence>
<dbReference type="Gene3D" id="3.40.366.10">
    <property type="entry name" value="Malonyl-Coenzyme A Acyl Carrier Protein, domain 2"/>
    <property type="match status" value="1"/>
</dbReference>
<dbReference type="Gene3D" id="3.40.50.12780">
    <property type="entry name" value="N-terminal domain of ligase-like"/>
    <property type="match status" value="1"/>
</dbReference>
<dbReference type="Proteomes" id="UP000031278">
    <property type="component" value="Unassembled WGS sequence"/>
</dbReference>
<dbReference type="InterPro" id="IPR045851">
    <property type="entry name" value="AMP-bd_C_sf"/>
</dbReference>
<dbReference type="Pfam" id="PF00668">
    <property type="entry name" value="Condensation"/>
    <property type="match status" value="1"/>
</dbReference>
<comment type="similarity">
    <text evidence="3">Belongs to the short-chain dehydrogenases/reductases (SDR) family.</text>
</comment>
<dbReference type="InterPro" id="IPR057326">
    <property type="entry name" value="KR_dom"/>
</dbReference>
<dbReference type="SUPFAM" id="SSF53901">
    <property type="entry name" value="Thiolase-like"/>
    <property type="match status" value="1"/>
</dbReference>
<dbReference type="Gene3D" id="3.30.70.250">
    <property type="entry name" value="Malonyl-CoA ACP transacylase, ACP-binding"/>
    <property type="match status" value="1"/>
</dbReference>
<dbReference type="Gene3D" id="3.30.559.10">
    <property type="entry name" value="Chloramphenicol acetyltransferase-like domain"/>
    <property type="match status" value="1"/>
</dbReference>
<dbReference type="NCBIfam" id="TIGR01733">
    <property type="entry name" value="AA-adenyl-dom"/>
    <property type="match status" value="1"/>
</dbReference>
<dbReference type="Gene3D" id="3.30.559.30">
    <property type="entry name" value="Nonribosomal peptide synthetase, condensation domain"/>
    <property type="match status" value="1"/>
</dbReference>
<dbReference type="PROSITE" id="PS50075">
    <property type="entry name" value="CARRIER"/>
    <property type="match status" value="2"/>
</dbReference>
<dbReference type="SMART" id="SM00822">
    <property type="entry name" value="PKS_KR"/>
    <property type="match status" value="1"/>
</dbReference>
<dbReference type="InterPro" id="IPR020841">
    <property type="entry name" value="PKS_Beta-ketoAc_synthase_dom"/>
</dbReference>
<dbReference type="InterPro" id="IPR042099">
    <property type="entry name" value="ANL_N_sf"/>
</dbReference>
<dbReference type="InterPro" id="IPR016039">
    <property type="entry name" value="Thiolase-like"/>
</dbReference>
<evidence type="ECO:0000259" key="8">
    <source>
        <dbReference type="PROSITE" id="PS50075"/>
    </source>
</evidence>
<dbReference type="SUPFAM" id="SSF56801">
    <property type="entry name" value="Acetyl-CoA synthetase-like"/>
    <property type="match status" value="1"/>
</dbReference>
<dbReference type="Pfam" id="PF21394">
    <property type="entry name" value="Beta-ketacyl_N"/>
    <property type="match status" value="1"/>
</dbReference>
<dbReference type="Gene3D" id="3.30.300.30">
    <property type="match status" value="1"/>
</dbReference>
<evidence type="ECO:0000256" key="6">
    <source>
        <dbReference type="ARBA" id="ARBA00022679"/>
    </source>
</evidence>
<comment type="similarity">
    <text evidence="7">In the C-terminal section; belongs to the NRP synthetase family.</text>
</comment>
<evidence type="ECO:0000256" key="2">
    <source>
        <dbReference type="ARBA" id="ARBA00005194"/>
    </source>
</evidence>
<dbReference type="CDD" id="cd08953">
    <property type="entry name" value="KR_2_SDR_x"/>
    <property type="match status" value="1"/>
</dbReference>
<feature type="domain" description="Carrier" evidence="8">
    <location>
        <begin position="1036"/>
        <end position="1111"/>
    </location>
</feature>
<evidence type="ECO:0000259" key="9">
    <source>
        <dbReference type="PROSITE" id="PS52004"/>
    </source>
</evidence>
<feature type="domain" description="Ketosynthase family 3 (KS3)" evidence="9">
    <location>
        <begin position="1131"/>
        <end position="1562"/>
    </location>
</feature>
<dbReference type="InterPro" id="IPR013968">
    <property type="entry name" value="PKS_KR"/>
</dbReference>
<dbReference type="SMART" id="SM00825">
    <property type="entry name" value="PKS_KS"/>
    <property type="match status" value="1"/>
</dbReference>
<dbReference type="InterPro" id="IPR036291">
    <property type="entry name" value="NAD(P)-bd_dom_sf"/>
</dbReference>
<dbReference type="InterPro" id="IPR023213">
    <property type="entry name" value="CAT-like_dom_sf"/>
</dbReference>
<dbReference type="SUPFAM" id="SSF47336">
    <property type="entry name" value="ACP-like"/>
    <property type="match status" value="2"/>
</dbReference>
<dbReference type="Pfam" id="PF22621">
    <property type="entry name" value="CurL-like_PKS_C"/>
    <property type="match status" value="1"/>
</dbReference>
<dbReference type="PROSITE" id="PS00606">
    <property type="entry name" value="KS3_1"/>
    <property type="match status" value="1"/>
</dbReference>
<dbReference type="InterPro" id="IPR009081">
    <property type="entry name" value="PP-bd_ACP"/>
</dbReference>
<dbReference type="Pfam" id="PF08659">
    <property type="entry name" value="KR"/>
    <property type="match status" value="1"/>
</dbReference>
<evidence type="ECO:0000313" key="11">
    <source>
        <dbReference type="Proteomes" id="UP000031278"/>
    </source>
</evidence>
<dbReference type="FunFam" id="3.30.300.30:FF:000010">
    <property type="entry name" value="Enterobactin synthetase component F"/>
    <property type="match status" value="1"/>
</dbReference>
<dbReference type="InterPro" id="IPR014030">
    <property type="entry name" value="Ketoacyl_synth_N"/>
</dbReference>
<dbReference type="UniPathway" id="UPA00094"/>
<dbReference type="InterPro" id="IPR016035">
    <property type="entry name" value="Acyl_Trfase/lysoPLipase"/>
</dbReference>
<dbReference type="GO" id="GO:0005737">
    <property type="term" value="C:cytoplasm"/>
    <property type="evidence" value="ECO:0007669"/>
    <property type="project" value="TreeGrafter"/>
</dbReference>
<keyword evidence="5" id="KW-0597">Phosphoprotein</keyword>
<dbReference type="SUPFAM" id="SSF55048">
    <property type="entry name" value="Probable ACP-binding domain of malonyl-CoA ACP transacylase"/>
    <property type="match status" value="1"/>
</dbReference>
<dbReference type="RefSeq" id="WP_039460725.1">
    <property type="nucleotide sequence ID" value="NZ_JWLZ01000135.1"/>
</dbReference>
<evidence type="ECO:0000256" key="1">
    <source>
        <dbReference type="ARBA" id="ARBA00001957"/>
    </source>
</evidence>
<dbReference type="Gene3D" id="3.30.70.3290">
    <property type="match status" value="1"/>
</dbReference>
<dbReference type="InterPro" id="IPR050091">
    <property type="entry name" value="PKS_NRPS_Biosynth_Enz"/>
</dbReference>
<proteinExistence type="inferred from homology"/>
<dbReference type="InterPro" id="IPR000873">
    <property type="entry name" value="AMP-dep_synth/lig_dom"/>
</dbReference>
<dbReference type="Pfam" id="PF00501">
    <property type="entry name" value="AMP-binding"/>
    <property type="match status" value="1"/>
</dbReference>
<keyword evidence="6" id="KW-0808">Transferase</keyword>
<evidence type="ECO:0008006" key="12">
    <source>
        <dbReference type="Google" id="ProtNLM"/>
    </source>
</evidence>
<dbReference type="InterPro" id="IPR025110">
    <property type="entry name" value="AMP-bd_C"/>
</dbReference>
<evidence type="ECO:0000256" key="7">
    <source>
        <dbReference type="ARBA" id="ARBA00029443"/>
    </source>
</evidence>
<dbReference type="Pfam" id="PF02801">
    <property type="entry name" value="Ketoacyl-synt_C"/>
    <property type="match status" value="1"/>
</dbReference>
<dbReference type="InterPro" id="IPR001227">
    <property type="entry name" value="Ac_transferase_dom_sf"/>
</dbReference>
<accession>A0A0B9GZ19</accession>
<dbReference type="CDD" id="cd00833">
    <property type="entry name" value="PKS"/>
    <property type="match status" value="1"/>
</dbReference>
<dbReference type="PANTHER" id="PTHR43775:SF37">
    <property type="entry name" value="SI:DKEY-61P9.11"/>
    <property type="match status" value="1"/>
</dbReference>
<dbReference type="InterPro" id="IPR016036">
    <property type="entry name" value="Malonyl_transacylase_ACP-bd"/>
</dbReference>
<dbReference type="InterPro" id="IPR001242">
    <property type="entry name" value="Condensation_dom"/>
</dbReference>
<sequence length="2668" mass="292621">MMWSLLKQLKQQNCSLWLESGELELSYGDTPPSAACIEALKANKNALVELLGQREITSQQAFNQLAEWLRAPLSFAQQRLLFVERLTEGSDAYHMPTLVELDDTVCVVSLEAALNDLVERHAALRTVFRTDGNGEDYQQVLNDLPSIGHTVAESEEAFSQALRQAVMTPFQLDREPPLRLHRYQVGKQHFLLLNWHHIAFDGWSAGVFFNELAVCYTARVQGKALALPELSLSYLDFARWQRDPAGHEVMAADEAFWREELADYQPLLLPLDHQRPATVDYLGRDIEFGLDEALSGQLRALAQQHDTTLYTVLLAGYFIALSQLTGQRDVVIGSPFDNRLSTQLHPLVGFFVNALPIRHQLEADQSVTSLIDSLHQRLLAVKAHQSLPFDQLVSEVDSQRDLSRHPIFQVMFSVQRFGTEGFAAEGLPFQPVSLSRYVPQPTPARFDISLFLDDSQPEIRANLNYAASLFEPETIDTFRQMFLAALSAMADAPQQQVSAIDTLPALLRSEIVNAWNQTDAEYPQALTLPQLFEQQVALRPDAPALACGEQVLSYWQLDQQSARLAIRIREQYQHEHGSPMPAGTLVAINVERSAGWIVAILAVLKAGGAYLPLLPDSPRQRNAFIVQDAKPPLMVVNKAQLDRWHDFASSVSLLAVEDTGPQQDSSPLADGLSQSSDLAYVIYTSGTTGQPKGVMVSHRNAVHLTYAQTEAFDAANCSRSLLFAAGVFDAHVSELFVALANGHLAVLADDRERQDPTLLNDLCKRWSVELATLPPALLATLEPADYPTLKVLVTAGETPSLSALERFSGQCKMINAYGPTEITVCATAHRYLRGDSANQIGKAINNTRLYVLDEMKRPVPPGTVGELFVGGAGVAMGYLNRQALTAERFVSNPFATAADRQRGYDRLYRTGDRVRQQSDGGLVFIGRNDDQVKIRGFRVELGEIETLIAELPEIDLAAVVVDEHQGQPAIAAYAVLGAGLSLTLEQLQQQLSEQLPAYMLPSSLTVMEQLPMTVNGKLDTAALPAPSHSPKQGYLAPENPIQQQLCEIWQQLLGLEQVGINDNFFDVGGNSVLIVQLQQQLVKQLEIKTSVVELFAHPNIASLGEFLSTRQQPADAITVPAGTPPRTVEPSAPIAVIGMAGKFPQAGDIETFWQQVAQGYCAVDTLDDDALLARGADPKWFAMPNYVRSAVTIDEQDMFDAAFFGFNERVAKMTDPQHRWMLECGVNALEHAGYPQEPEGQRVGVFVGKSEHFAWNDRVFAHLNQENVAGGMEAGQAIGKDFLATMLSYKLNLTGPSFNLATACSTSLVAVHEACQQIRAGHCEMAMAGGVSLDCEPSAGYLHQPGFIFSEDGYCRPFDADSSGTVRGYGAGLVVLKRLEQALADGDTVYGVIRGSAINNDGADKVSYSAPSVNGQVAAIRDACEDAGIDSATIGYVECHGTGTPLGDPIEISALSQAYQATKASPEARPFHCALGSVKANIGHLDSAAGIAGLIKTLQALRYGQLPPMANFTAPNPQLELDATPFYVNDRLRPWPDSNTPRRAGISSFGIGGTNAHLILEQPPQQESLQATGAQILPLSAKTPTALVSQRQALQRYLQGNPSASLGDIAYTLQQGRAAHPYREALVAADHAELIAQLEHPFAHRQSVPEQARPVIFLFPGQGSQYAAMGHRLSQQSSLFKTTLQRCLALLRDNHGLDLSPWLEIPAPLSGYAEDTPDYQAWREHAELQLRRTENTQPALFCIEYALAVYWMSLGIRPAAMIGHSLGEYVAACIAGVFTLDSALDLVVSRGRLMQQLEAGGMVAVNGDDALVRELAERFELAVAARNGEQQYVLSGGCLQIEALQDCLAEQGIRHKSLATSHAFHSHMMAPVLDLFREVVERHEKHAPRLLYISNLHGGWITPQEASSTEYWVSHLRQAVQFFDGVNTLIGQFCQGEGAAEPVFVEIGPGRVLSGMAASIHPPLNEYVVQAIPVLRAGVEHEVGTFEAISTCWRLGVELDWAELHRDTARRRIALPGYPFEHQSYWLDKVSPAEDRTVPSSHRKASDDWFYRQNWQLHAAEQHPLESQSTLLLGDDKGLAQQLTDLLQAQQCHVMRAHSGAAFGQLEPLAYTVRPDSGDDFDALFAQLKAAGTMPDTIIHFWQHQSLPDQVDVDRLVESQRLGFDSAIALAQALGRAQAQTKLLFVTCHQQAVLEEELVDPFKATLLGASKIIDVEYDGVVSRSIDFASAPTDGESHKQAAHILAEMRCSAPEPSVAYRYGLRFVPAYGRVELPQPTQEANPLKLGGTYLIAGGLGGMGLAFAQYIADRVPANLVVITRREFPHRTEWSQRLHDGDETARHIEVLQQLEEKGCQLLVASAELDDLDAMAEVISQVHQQFGRVDGWIHAAGVVDEAGVIQRSTPAGLRQGMRAKVRGTLVLDRLLSQDSPDFVLLCSSLSVVTHQIKYGQVAYASANEFVDAYATYKQRTSTTAVTAVDWDDWRDAGMSKRSRDKAGYQLSDEEALLTLTVAEGQEIFARALSCGLERVIISIRDLHSWQRTVAAMPVGGLHLSSDTVAENNPPQSIALMTCDELKSALASLLKRMLGVSEITPDDDFFRLGGDSLLVIQLVNTIREQFDISLGLEEIMARPALADIEALVLDRAGWADDDEYWDEWEVAEGFEQEGII</sequence>
<comment type="caution">
    <text evidence="10">The sequence shown here is derived from an EMBL/GenBank/DDBJ whole genome shotgun (WGS) entry which is preliminary data.</text>
</comment>
<keyword evidence="4" id="KW-0596">Phosphopantetheine</keyword>
<dbReference type="GO" id="GO:0031177">
    <property type="term" value="F:phosphopantetheine binding"/>
    <property type="evidence" value="ECO:0007669"/>
    <property type="project" value="InterPro"/>
</dbReference>
<dbReference type="Gene3D" id="1.10.1200.10">
    <property type="entry name" value="ACP-like"/>
    <property type="match status" value="2"/>
</dbReference>
<protein>
    <recommendedName>
        <fullName evidence="12">Amino acid adenylation domain-containing protein</fullName>
    </recommendedName>
</protein>
<gene>
    <name evidence="10" type="ORF">RJ45_08770</name>
</gene>
<dbReference type="GO" id="GO:0004315">
    <property type="term" value="F:3-oxoacyl-[acyl-carrier-protein] synthase activity"/>
    <property type="evidence" value="ECO:0007669"/>
    <property type="project" value="InterPro"/>
</dbReference>
<dbReference type="PANTHER" id="PTHR43775">
    <property type="entry name" value="FATTY ACID SYNTHASE"/>
    <property type="match status" value="1"/>
</dbReference>
<dbReference type="SMART" id="SM00827">
    <property type="entry name" value="PKS_AT"/>
    <property type="match status" value="1"/>
</dbReference>
<dbReference type="EMBL" id="JWLZ01000135">
    <property type="protein sequence ID" value="KHT63996.1"/>
    <property type="molecule type" value="Genomic_DNA"/>
</dbReference>
<comment type="cofactor">
    <cofactor evidence="1">
        <name>pantetheine 4'-phosphate</name>
        <dbReference type="ChEBI" id="CHEBI:47942"/>
    </cofactor>
</comment>